<dbReference type="PANTHER" id="PTHR24114">
    <property type="entry name" value="LEUCINE RICH REPEAT FAMILY PROTEIN"/>
    <property type="match status" value="1"/>
</dbReference>
<evidence type="ECO:0000256" key="1">
    <source>
        <dbReference type="SAM" id="MobiDB-lite"/>
    </source>
</evidence>
<gene>
    <name evidence="2" type="ORF">M0813_16222</name>
</gene>
<dbReference type="SUPFAM" id="SSF52047">
    <property type="entry name" value="RNI-like"/>
    <property type="match status" value="1"/>
</dbReference>
<proteinExistence type="predicted"/>
<reference evidence="2" key="1">
    <citation type="submission" date="2022-08" db="EMBL/GenBank/DDBJ databases">
        <title>Novel sulfate-reducing endosymbionts in the free-living metamonad Anaeramoeba.</title>
        <authorList>
            <person name="Jerlstrom-Hultqvist J."/>
            <person name="Cepicka I."/>
            <person name="Gallot-Lavallee L."/>
            <person name="Salas-Leiva D."/>
            <person name="Curtis B.A."/>
            <person name="Zahonova K."/>
            <person name="Pipaliya S."/>
            <person name="Dacks J."/>
            <person name="Roger A.J."/>
        </authorList>
    </citation>
    <scope>NUCLEOTIDE SEQUENCE</scope>
    <source>
        <strain evidence="2">Schooner1</strain>
    </source>
</reference>
<dbReference type="Proteomes" id="UP001150062">
    <property type="component" value="Unassembled WGS sequence"/>
</dbReference>
<feature type="region of interest" description="Disordered" evidence="1">
    <location>
        <begin position="567"/>
        <end position="591"/>
    </location>
</feature>
<dbReference type="Gene3D" id="3.80.10.10">
    <property type="entry name" value="Ribonuclease Inhibitor"/>
    <property type="match status" value="3"/>
</dbReference>
<feature type="compositionally biased region" description="Low complexity" evidence="1">
    <location>
        <begin position="709"/>
        <end position="721"/>
    </location>
</feature>
<dbReference type="PANTHER" id="PTHR24114:SF2">
    <property type="entry name" value="F-BOX DOMAIN-CONTAINING PROTEIN-RELATED"/>
    <property type="match status" value="1"/>
</dbReference>
<protein>
    <submittedName>
        <fullName evidence="2">Nlr family card domain-containing protein</fullName>
    </submittedName>
</protein>
<evidence type="ECO:0000313" key="3">
    <source>
        <dbReference type="Proteomes" id="UP001150062"/>
    </source>
</evidence>
<feature type="compositionally biased region" description="Low complexity" evidence="1">
    <location>
        <begin position="650"/>
        <end position="702"/>
    </location>
</feature>
<dbReference type="EMBL" id="JAOAOG010000084">
    <property type="protein sequence ID" value="KAJ6250167.1"/>
    <property type="molecule type" value="Genomic_DNA"/>
</dbReference>
<comment type="caution">
    <text evidence="2">The sequence shown here is derived from an EMBL/GenBank/DDBJ whole genome shotgun (WGS) entry which is preliminary data.</text>
</comment>
<name>A0ABQ8Z0A5_9EUKA</name>
<keyword evidence="3" id="KW-1185">Reference proteome</keyword>
<sequence>MGAKGMKALSQALKINRTITKLNLYYNSIGDEGIISIRDVLKKNHTLTKLDLAHNEIGSKGSKSIGEALKINQTLTKLDLSENQINAKGVKYLSEALKVNQTLTQLNLSENKIGSKGIKTLSEALKVNQTLTKLNLDLNGIGDKEIEEVGELPKKNQSVTELELDSNQIQDNETKDINEVLRVNQTLTKLDLSSDNQIRDNLIKEEVDKNIQEFIQSLKINKSIINLNIDFGFNEEDLNKLEYLIKRNINFQKKLIKSAQEGNLQLFKQLIQIEKVPLICQSSDIGINNKNNKGENSIFQTAIFHNQIEFLFYLLFANNEKTDFEIISKRNLLLNLKNPKTKKSAIDLLNPNKILIQDFENYYNQFISTSSSSSSSLTSSFFYFNNNEKSNNFPNKLIAEEEIMLMRIGKEWKTIKNEFKNELTKKQKQLFLKWLYCPVSLNFKEKQIILEIFKLLNIIQFEKQNLFSNKKLLNDFQNYIKKYTNSEKKNFSINLKKKKKKQKNENQNDNFKIKSIQINKFILCLRSNLFREMILQTFPIQLKIEKEKEMGKEKEKLIELEMGREKENEKIKEKEKEKEKKKTEKQKKKKNEIEIEIEKSKEKVNRSINQVTDYFSSIDEFYPFFLLEFYNINLTPFTFTFDNENKTNIDNNNNNSNHKNINSNNDCNNNNNKQKNNIQKIENNNNYNNQNNNIDIQNNNHNNNKKKNTTTNNNKPETKNNFQKSSEQIILTIKKAKTILKTFNQNNFNNLINFFLERDVYGFYQTNGILFIYNLFIFSQKLSKCKI</sequence>
<dbReference type="InterPro" id="IPR001611">
    <property type="entry name" value="Leu-rich_rpt"/>
</dbReference>
<dbReference type="InterPro" id="IPR032675">
    <property type="entry name" value="LRR_dom_sf"/>
</dbReference>
<feature type="compositionally biased region" description="Basic and acidic residues" evidence="1">
    <location>
        <begin position="567"/>
        <end position="582"/>
    </location>
</feature>
<dbReference type="InterPro" id="IPR052394">
    <property type="entry name" value="LRR-containing"/>
</dbReference>
<feature type="region of interest" description="Disordered" evidence="1">
    <location>
        <begin position="650"/>
        <end position="723"/>
    </location>
</feature>
<dbReference type="SMART" id="SM00368">
    <property type="entry name" value="LRR_RI"/>
    <property type="match status" value="6"/>
</dbReference>
<accession>A0ABQ8Z0A5</accession>
<organism evidence="2 3">
    <name type="scientific">Anaeramoeba flamelloides</name>
    <dbReference type="NCBI Taxonomy" id="1746091"/>
    <lineage>
        <taxon>Eukaryota</taxon>
        <taxon>Metamonada</taxon>
        <taxon>Anaeramoebidae</taxon>
        <taxon>Anaeramoeba</taxon>
    </lineage>
</organism>
<evidence type="ECO:0000313" key="2">
    <source>
        <dbReference type="EMBL" id="KAJ6250167.1"/>
    </source>
</evidence>
<dbReference type="Pfam" id="PF13516">
    <property type="entry name" value="LRR_6"/>
    <property type="match status" value="6"/>
</dbReference>